<evidence type="ECO:0000256" key="1">
    <source>
        <dbReference type="ARBA" id="ARBA00022598"/>
    </source>
</evidence>
<feature type="domain" description="AMP-dependent synthetase/ligase" evidence="3">
    <location>
        <begin position="5"/>
        <end position="136"/>
    </location>
</feature>
<gene>
    <name evidence="4" type="ORF">BDV34DRAFT_126253</name>
</gene>
<evidence type="ECO:0000259" key="3">
    <source>
        <dbReference type="Pfam" id="PF00501"/>
    </source>
</evidence>
<dbReference type="GO" id="GO:0031177">
    <property type="term" value="F:phosphopantetheine binding"/>
    <property type="evidence" value="ECO:0007669"/>
    <property type="project" value="TreeGrafter"/>
</dbReference>
<proteinExistence type="inferred from homology"/>
<dbReference type="VEuPathDB" id="FungiDB:BDV34DRAFT_126253"/>
<accession>A0A5N6DHN9</accession>
<dbReference type="Gene3D" id="3.40.50.980">
    <property type="match status" value="2"/>
</dbReference>
<protein>
    <recommendedName>
        <fullName evidence="3">AMP-dependent synthetase/ligase domain-containing protein</fullName>
    </recommendedName>
</protein>
<comment type="similarity">
    <text evidence="2">Belongs to the NRP synthetase family.</text>
</comment>
<dbReference type="AlphaFoldDB" id="A0A5N6DHN9"/>
<reference evidence="4 5" key="1">
    <citation type="submission" date="2019-04" db="EMBL/GenBank/DDBJ databases">
        <title>Fungal friends and foes A comparative genomics study of 23 Aspergillus species from section Flavi.</title>
        <authorList>
            <consortium name="DOE Joint Genome Institute"/>
            <person name="Kjaerbolling I."/>
            <person name="Vesth T.C."/>
            <person name="Frisvad J.C."/>
            <person name="Nybo J.L."/>
            <person name="Theobald S."/>
            <person name="Kildgaard S."/>
            <person name="Petersen T.I."/>
            <person name="Kuo A."/>
            <person name="Sato A."/>
            <person name="Lyhne E.K."/>
            <person name="Kogle M.E."/>
            <person name="Wiebenga A."/>
            <person name="Kun R.S."/>
            <person name="Lubbers R.J."/>
            <person name="Makela M.R."/>
            <person name="Barry K."/>
            <person name="Chovatia M."/>
            <person name="Clum A."/>
            <person name="Daum C."/>
            <person name="Haridas S."/>
            <person name="He G."/>
            <person name="LaButti K."/>
            <person name="Lipzen A."/>
            <person name="Mondo S."/>
            <person name="Pangilinan J."/>
            <person name="Riley R."/>
            <person name="Salamov A."/>
            <person name="Simmons B.A."/>
            <person name="Magnuson J.K."/>
            <person name="Henrissat B."/>
            <person name="Mortensen U.H."/>
            <person name="Larsen T.O."/>
            <person name="De vries R.P."/>
            <person name="Grigoriev I.V."/>
            <person name="Machida M."/>
            <person name="Baker S.E."/>
            <person name="Andersen M.R."/>
        </authorList>
    </citation>
    <scope>NUCLEOTIDE SEQUENCE [LARGE SCALE GENOMIC DNA]</scope>
    <source>
        <strain evidence="4 5">CBS 117618</strain>
    </source>
</reference>
<dbReference type="InterPro" id="IPR000873">
    <property type="entry name" value="AMP-dep_synth/lig_dom"/>
</dbReference>
<dbReference type="OMA" id="WASSECA"/>
<dbReference type="GO" id="GO:0005737">
    <property type="term" value="C:cytoplasm"/>
    <property type="evidence" value="ECO:0007669"/>
    <property type="project" value="TreeGrafter"/>
</dbReference>
<dbReference type="EMBL" id="ML734985">
    <property type="protein sequence ID" value="KAB8204003.1"/>
    <property type="molecule type" value="Genomic_DNA"/>
</dbReference>
<evidence type="ECO:0000256" key="2">
    <source>
        <dbReference type="ARBA" id="ARBA00029454"/>
    </source>
</evidence>
<dbReference type="GO" id="GO:0044550">
    <property type="term" value="P:secondary metabolite biosynthetic process"/>
    <property type="evidence" value="ECO:0007669"/>
    <property type="project" value="TreeGrafter"/>
</dbReference>
<evidence type="ECO:0000313" key="5">
    <source>
        <dbReference type="Proteomes" id="UP000326532"/>
    </source>
</evidence>
<dbReference type="SUPFAM" id="SSF56801">
    <property type="entry name" value="Acetyl-CoA synthetase-like"/>
    <property type="match status" value="1"/>
</dbReference>
<dbReference type="Pfam" id="PF00501">
    <property type="entry name" value="AMP-binding"/>
    <property type="match status" value="1"/>
</dbReference>
<sequence length="143" mass="15402">MSTVLAVTLQRLGICPEDIGPVYFEKSKRGIVSLLAVMKAGGAFILLDSSIPTQKLKYILGKLSSRFVLISSLEGKAQRLNSALVIAVNDNVIQEPLSTGLKVLCTPRNALYAVFTSAPKGVVVEHQAFCSSLRGYLPSYSKD</sequence>
<dbReference type="GO" id="GO:0043041">
    <property type="term" value="P:amino acid activation for nonribosomal peptide biosynthetic process"/>
    <property type="evidence" value="ECO:0007669"/>
    <property type="project" value="TreeGrafter"/>
</dbReference>
<name>A0A5N6DHN9_ASPPA</name>
<keyword evidence="5" id="KW-1185">Reference proteome</keyword>
<dbReference type="PANTHER" id="PTHR45527:SF3">
    <property type="entry name" value="SIDEROPHORE SYNTHETASE (EUROFUNG)"/>
    <property type="match status" value="1"/>
</dbReference>
<dbReference type="GO" id="GO:0016874">
    <property type="term" value="F:ligase activity"/>
    <property type="evidence" value="ECO:0007669"/>
    <property type="project" value="UniProtKB-KW"/>
</dbReference>
<keyword evidence="1" id="KW-0436">Ligase</keyword>
<dbReference type="Proteomes" id="UP000326532">
    <property type="component" value="Unassembled WGS sequence"/>
</dbReference>
<organism evidence="4 5">
    <name type="scientific">Aspergillus parasiticus</name>
    <dbReference type="NCBI Taxonomy" id="5067"/>
    <lineage>
        <taxon>Eukaryota</taxon>
        <taxon>Fungi</taxon>
        <taxon>Dikarya</taxon>
        <taxon>Ascomycota</taxon>
        <taxon>Pezizomycotina</taxon>
        <taxon>Eurotiomycetes</taxon>
        <taxon>Eurotiomycetidae</taxon>
        <taxon>Eurotiales</taxon>
        <taxon>Aspergillaceae</taxon>
        <taxon>Aspergillus</taxon>
        <taxon>Aspergillus subgen. Circumdati</taxon>
    </lineage>
</organism>
<evidence type="ECO:0000313" key="4">
    <source>
        <dbReference type="EMBL" id="KAB8204003.1"/>
    </source>
</evidence>
<dbReference type="PANTHER" id="PTHR45527">
    <property type="entry name" value="NONRIBOSOMAL PEPTIDE SYNTHETASE"/>
    <property type="match status" value="1"/>
</dbReference>